<protein>
    <recommendedName>
        <fullName evidence="2">histidine kinase</fullName>
        <ecNumber evidence="2">2.7.13.3</ecNumber>
    </recommendedName>
</protein>
<dbReference type="Proteomes" id="UP000813215">
    <property type="component" value="Unassembled WGS sequence"/>
</dbReference>
<dbReference type="InterPro" id="IPR029016">
    <property type="entry name" value="GAF-like_dom_sf"/>
</dbReference>
<dbReference type="GO" id="GO:0030295">
    <property type="term" value="F:protein kinase activator activity"/>
    <property type="evidence" value="ECO:0007669"/>
    <property type="project" value="TreeGrafter"/>
</dbReference>
<dbReference type="SUPFAM" id="SSF55781">
    <property type="entry name" value="GAF domain-like"/>
    <property type="match status" value="2"/>
</dbReference>
<dbReference type="PANTHER" id="PTHR42878:SF7">
    <property type="entry name" value="SENSOR HISTIDINE KINASE GLRK"/>
    <property type="match status" value="1"/>
</dbReference>
<name>A0A9E3H639_9NOST</name>
<keyword evidence="5" id="KW-0547">Nucleotide-binding</keyword>
<evidence type="ECO:0000256" key="7">
    <source>
        <dbReference type="ARBA" id="ARBA00022840"/>
    </source>
</evidence>
<dbReference type="InterPro" id="IPR003594">
    <property type="entry name" value="HATPase_dom"/>
</dbReference>
<evidence type="ECO:0000256" key="3">
    <source>
        <dbReference type="ARBA" id="ARBA00022553"/>
    </source>
</evidence>
<evidence type="ECO:0000256" key="5">
    <source>
        <dbReference type="ARBA" id="ARBA00022741"/>
    </source>
</evidence>
<dbReference type="EMBL" id="JAHHHW010000072">
    <property type="protein sequence ID" value="MBW4431614.1"/>
    <property type="molecule type" value="Genomic_DNA"/>
</dbReference>
<dbReference type="PROSITE" id="PS50109">
    <property type="entry name" value="HIS_KIN"/>
    <property type="match status" value="1"/>
</dbReference>
<keyword evidence="7" id="KW-0067">ATP-binding</keyword>
<gene>
    <name evidence="10" type="ORF">KME28_07760</name>
</gene>
<keyword evidence="3" id="KW-0597">Phosphoprotein</keyword>
<dbReference type="Gene3D" id="1.10.287.130">
    <property type="match status" value="1"/>
</dbReference>
<dbReference type="SMART" id="SM00387">
    <property type="entry name" value="HATPase_c"/>
    <property type="match status" value="1"/>
</dbReference>
<dbReference type="SMART" id="SM00388">
    <property type="entry name" value="HisKA"/>
    <property type="match status" value="1"/>
</dbReference>
<accession>A0A9E3H639</accession>
<dbReference type="Pfam" id="PF01590">
    <property type="entry name" value="GAF"/>
    <property type="match status" value="1"/>
</dbReference>
<dbReference type="SUPFAM" id="SSF55874">
    <property type="entry name" value="ATPase domain of HSP90 chaperone/DNA topoisomerase II/histidine kinase"/>
    <property type="match status" value="1"/>
</dbReference>
<dbReference type="Pfam" id="PF00512">
    <property type="entry name" value="HisKA"/>
    <property type="match status" value="1"/>
</dbReference>
<comment type="catalytic activity">
    <reaction evidence="1">
        <text>ATP + protein L-histidine = ADP + protein N-phospho-L-histidine.</text>
        <dbReference type="EC" id="2.7.13.3"/>
    </reaction>
</comment>
<sequence>MGSISKSVPKISKRLCSLPQRLDEIDRLTHYPVNLMQQEEEAALQLAQKINYIIANRSTPAMMLQDIAQLLGVTFKVDCCCLVTAHKEVTGSEEFIANWCPQEYLNSSPDEIFSLEQLDLPVVQCASEPTIEDIATIQNSLKIGCQQLPIPIKSVLAITTRFVNKKNGVINLIKSQVHDWSDSEKYLLRSLESVCAIALEQVAQAQQIASQQQYIKTCGKHQNLIKQLTILGRSNLEINQMLQVAIASTAEALEADRGLIILLKYADPLFRNLRKKQIPKAKATVIGEWSRQPEDFYIDQKDSPDYSYWLCDCGISRRAFTAESGKPVIINDTGDRRKDTSTIAQAFILEKLPAMLLMRLENQGKILGFLALQQTQPRYWETAEINMVEMVCAQLSNAIIQTQTLRQVQMLVDERTSQLQRSLDVQAKLYERTKQYVEQLRELNQLKDEFLSNMSDRLRYPLTNMRMALRMLRQPGRSPEQQTRYLDILEEECTKEINLINDLLTLQKLDTHQEPPQFATLDLNRRIQEISASFEKKLLEKGLNISYELPEASLELQTELESFDRILQELVTNAVKFSQQDTIIQLEATHQVIQQVDRVIIKITNVGHGISQAEATYIFDAFRRGRGRWTPGTGLGLALVKSLVQHLSGEIAVESTPIENTDLSKICFTLNLPQFSDQDQTYSESD</sequence>
<dbReference type="EC" id="2.7.13.3" evidence="2"/>
<dbReference type="GO" id="GO:0000156">
    <property type="term" value="F:phosphorelay response regulator activity"/>
    <property type="evidence" value="ECO:0007669"/>
    <property type="project" value="TreeGrafter"/>
</dbReference>
<dbReference type="InterPro" id="IPR005467">
    <property type="entry name" value="His_kinase_dom"/>
</dbReference>
<dbReference type="Gene3D" id="3.30.450.40">
    <property type="match status" value="2"/>
</dbReference>
<keyword evidence="4" id="KW-0808">Transferase</keyword>
<dbReference type="CDD" id="cd00082">
    <property type="entry name" value="HisKA"/>
    <property type="match status" value="1"/>
</dbReference>
<dbReference type="GO" id="GO:0005524">
    <property type="term" value="F:ATP binding"/>
    <property type="evidence" value="ECO:0007669"/>
    <property type="project" value="UniProtKB-KW"/>
</dbReference>
<dbReference type="GO" id="GO:0007234">
    <property type="term" value="P:osmosensory signaling via phosphorelay pathway"/>
    <property type="evidence" value="ECO:0007669"/>
    <property type="project" value="TreeGrafter"/>
</dbReference>
<dbReference type="PANTHER" id="PTHR42878">
    <property type="entry name" value="TWO-COMPONENT HISTIDINE KINASE"/>
    <property type="match status" value="1"/>
</dbReference>
<keyword evidence="8" id="KW-0902">Two-component regulatory system</keyword>
<dbReference type="Pfam" id="PF02518">
    <property type="entry name" value="HATPase_c"/>
    <property type="match status" value="1"/>
</dbReference>
<dbReference type="Gene3D" id="3.30.565.10">
    <property type="entry name" value="Histidine kinase-like ATPase, C-terminal domain"/>
    <property type="match status" value="1"/>
</dbReference>
<dbReference type="InterPro" id="IPR003661">
    <property type="entry name" value="HisK_dim/P_dom"/>
</dbReference>
<evidence type="ECO:0000259" key="9">
    <source>
        <dbReference type="PROSITE" id="PS50109"/>
    </source>
</evidence>
<proteinExistence type="predicted"/>
<dbReference type="SUPFAM" id="SSF47384">
    <property type="entry name" value="Homodimeric domain of signal transducing histidine kinase"/>
    <property type="match status" value="1"/>
</dbReference>
<dbReference type="InterPro" id="IPR050351">
    <property type="entry name" value="BphY/WalK/GraS-like"/>
</dbReference>
<dbReference type="InterPro" id="IPR003018">
    <property type="entry name" value="GAF"/>
</dbReference>
<evidence type="ECO:0000313" key="11">
    <source>
        <dbReference type="Proteomes" id="UP000813215"/>
    </source>
</evidence>
<dbReference type="SMART" id="SM00065">
    <property type="entry name" value="GAF"/>
    <property type="match status" value="2"/>
</dbReference>
<dbReference type="PRINTS" id="PR00344">
    <property type="entry name" value="BCTRLSENSOR"/>
</dbReference>
<evidence type="ECO:0000256" key="8">
    <source>
        <dbReference type="ARBA" id="ARBA00023012"/>
    </source>
</evidence>
<comment type="caution">
    <text evidence="10">The sequence shown here is derived from an EMBL/GenBank/DDBJ whole genome shotgun (WGS) entry which is preliminary data.</text>
</comment>
<evidence type="ECO:0000313" key="10">
    <source>
        <dbReference type="EMBL" id="MBW4431614.1"/>
    </source>
</evidence>
<dbReference type="InterPro" id="IPR036097">
    <property type="entry name" value="HisK_dim/P_sf"/>
</dbReference>
<evidence type="ECO:0000256" key="6">
    <source>
        <dbReference type="ARBA" id="ARBA00022777"/>
    </source>
</evidence>
<dbReference type="InterPro" id="IPR004358">
    <property type="entry name" value="Sig_transdc_His_kin-like_C"/>
</dbReference>
<dbReference type="GO" id="GO:0000155">
    <property type="term" value="F:phosphorelay sensor kinase activity"/>
    <property type="evidence" value="ECO:0007669"/>
    <property type="project" value="InterPro"/>
</dbReference>
<evidence type="ECO:0000256" key="1">
    <source>
        <dbReference type="ARBA" id="ARBA00000085"/>
    </source>
</evidence>
<dbReference type="InterPro" id="IPR036890">
    <property type="entry name" value="HATPase_C_sf"/>
</dbReference>
<evidence type="ECO:0000256" key="4">
    <source>
        <dbReference type="ARBA" id="ARBA00022679"/>
    </source>
</evidence>
<reference evidence="10" key="1">
    <citation type="submission" date="2021-05" db="EMBL/GenBank/DDBJ databases">
        <authorList>
            <person name="Pietrasiak N."/>
            <person name="Ward R."/>
            <person name="Stajich J.E."/>
            <person name="Kurbessoian T."/>
        </authorList>
    </citation>
    <scope>NUCLEOTIDE SEQUENCE</scope>
    <source>
        <strain evidence="10">HA4357-MV3</strain>
    </source>
</reference>
<dbReference type="AlphaFoldDB" id="A0A9E3H639"/>
<feature type="domain" description="Histidine kinase" evidence="9">
    <location>
        <begin position="453"/>
        <end position="676"/>
    </location>
</feature>
<organism evidence="10 11">
    <name type="scientific">Pelatocladus maniniholoensis HA4357-MV3</name>
    <dbReference type="NCBI Taxonomy" id="1117104"/>
    <lineage>
        <taxon>Bacteria</taxon>
        <taxon>Bacillati</taxon>
        <taxon>Cyanobacteriota</taxon>
        <taxon>Cyanophyceae</taxon>
        <taxon>Nostocales</taxon>
        <taxon>Nostocaceae</taxon>
        <taxon>Pelatocladus</taxon>
    </lineage>
</organism>
<reference evidence="10" key="2">
    <citation type="journal article" date="2022" name="Microbiol. Resour. Announc.">
        <title>Metagenome Sequencing to Explore Phylogenomics of Terrestrial Cyanobacteria.</title>
        <authorList>
            <person name="Ward R.D."/>
            <person name="Stajich J.E."/>
            <person name="Johansen J.R."/>
            <person name="Huntemann M."/>
            <person name="Clum A."/>
            <person name="Foster B."/>
            <person name="Foster B."/>
            <person name="Roux S."/>
            <person name="Palaniappan K."/>
            <person name="Varghese N."/>
            <person name="Mukherjee S."/>
            <person name="Reddy T.B.K."/>
            <person name="Daum C."/>
            <person name="Copeland A."/>
            <person name="Chen I.A."/>
            <person name="Ivanova N.N."/>
            <person name="Kyrpides N.C."/>
            <person name="Shapiro N."/>
            <person name="Eloe-Fadrosh E.A."/>
            <person name="Pietrasiak N."/>
        </authorList>
    </citation>
    <scope>NUCLEOTIDE SEQUENCE</scope>
    <source>
        <strain evidence="10">HA4357-MV3</strain>
    </source>
</reference>
<evidence type="ECO:0000256" key="2">
    <source>
        <dbReference type="ARBA" id="ARBA00012438"/>
    </source>
</evidence>
<keyword evidence="6 10" id="KW-0418">Kinase</keyword>